<keyword evidence="6 15" id="KW-0812">Transmembrane</keyword>
<evidence type="ECO:0000256" key="6">
    <source>
        <dbReference type="ARBA" id="ARBA00022692"/>
    </source>
</evidence>
<evidence type="ECO:0000256" key="2">
    <source>
        <dbReference type="ARBA" id="ARBA00005189"/>
    </source>
</evidence>
<dbReference type="PANTHER" id="PTHR23063">
    <property type="entry name" value="PHOSPHOLIPID ACYLTRANSFERASE"/>
    <property type="match status" value="1"/>
</dbReference>
<evidence type="ECO:0000313" key="17">
    <source>
        <dbReference type="Ensembl" id="ENSGMOP00000059857.1"/>
    </source>
</evidence>
<evidence type="ECO:0000313" key="18">
    <source>
        <dbReference type="Proteomes" id="UP000694546"/>
    </source>
</evidence>
<evidence type="ECO:0000256" key="8">
    <source>
        <dbReference type="ARBA" id="ARBA00023098"/>
    </source>
</evidence>
<keyword evidence="10" id="KW-0594">Phospholipid biosynthesis</keyword>
<comment type="pathway">
    <text evidence="13">Phospholipid metabolism.</text>
</comment>
<dbReference type="InterPro" id="IPR002123">
    <property type="entry name" value="Plipid/glycerol_acylTrfase"/>
</dbReference>
<comment type="similarity">
    <text evidence="3">Belongs to the 1-acyl-sn-glycerol-3-phosphate acyltransferase family.</text>
</comment>
<feature type="transmembrane region" description="Helical" evidence="15">
    <location>
        <begin position="32"/>
        <end position="59"/>
    </location>
</feature>
<feature type="compositionally biased region" description="Low complexity" evidence="14">
    <location>
        <begin position="495"/>
        <end position="504"/>
    </location>
</feature>
<dbReference type="GO" id="GO:0005783">
    <property type="term" value="C:endoplasmic reticulum"/>
    <property type="evidence" value="ECO:0007669"/>
    <property type="project" value="TreeGrafter"/>
</dbReference>
<comment type="pathway">
    <text evidence="2">Lipid metabolism.</text>
</comment>
<keyword evidence="7 15" id="KW-1133">Transmembrane helix</keyword>
<dbReference type="GeneTree" id="ENSGT01030000234574"/>
<keyword evidence="18" id="KW-1185">Reference proteome</keyword>
<keyword evidence="9 15" id="KW-0472">Membrane</keyword>
<feature type="domain" description="Phospholipid/glycerol acyltransferase" evidence="16">
    <location>
        <begin position="115"/>
        <end position="226"/>
    </location>
</feature>
<name>A0A8C5CC45_GADMO</name>
<dbReference type="CDD" id="cd07991">
    <property type="entry name" value="LPLAT_LPCAT1-like"/>
    <property type="match status" value="1"/>
</dbReference>
<dbReference type="Pfam" id="PF01553">
    <property type="entry name" value="Acyltransferase"/>
    <property type="match status" value="1"/>
</dbReference>
<evidence type="ECO:0000256" key="12">
    <source>
        <dbReference type="ARBA" id="ARBA00023315"/>
    </source>
</evidence>
<keyword evidence="4" id="KW-0444">Lipid biosynthesis</keyword>
<dbReference type="GO" id="GO:0042171">
    <property type="term" value="F:lysophosphatidic acid acyltransferase activity"/>
    <property type="evidence" value="ECO:0007669"/>
    <property type="project" value="TreeGrafter"/>
</dbReference>
<comment type="subcellular location">
    <subcellularLocation>
        <location evidence="1">Membrane</location>
    </subcellularLocation>
</comment>
<reference evidence="17" key="1">
    <citation type="submission" date="2025-08" db="UniProtKB">
        <authorList>
            <consortium name="Ensembl"/>
        </authorList>
    </citation>
    <scope>IDENTIFICATION</scope>
</reference>
<dbReference type="InterPro" id="IPR045252">
    <property type="entry name" value="LPCAT1-like"/>
</dbReference>
<dbReference type="GO" id="GO:0016020">
    <property type="term" value="C:membrane"/>
    <property type="evidence" value="ECO:0007669"/>
    <property type="project" value="UniProtKB-SubCell"/>
</dbReference>
<evidence type="ECO:0000256" key="14">
    <source>
        <dbReference type="SAM" id="MobiDB-lite"/>
    </source>
</evidence>
<keyword evidence="12" id="KW-0012">Acyltransferase</keyword>
<dbReference type="SMART" id="SM00563">
    <property type="entry name" value="PlsC"/>
    <property type="match status" value="1"/>
</dbReference>
<evidence type="ECO:0000259" key="16">
    <source>
        <dbReference type="SMART" id="SM00563"/>
    </source>
</evidence>
<evidence type="ECO:0000256" key="15">
    <source>
        <dbReference type="SAM" id="Phobius"/>
    </source>
</evidence>
<evidence type="ECO:0000256" key="7">
    <source>
        <dbReference type="ARBA" id="ARBA00022989"/>
    </source>
</evidence>
<dbReference type="GO" id="GO:0008654">
    <property type="term" value="P:phospholipid biosynthetic process"/>
    <property type="evidence" value="ECO:0007669"/>
    <property type="project" value="UniProtKB-KW"/>
</dbReference>
<keyword evidence="5" id="KW-0808">Transferase</keyword>
<evidence type="ECO:0000256" key="3">
    <source>
        <dbReference type="ARBA" id="ARBA00008655"/>
    </source>
</evidence>
<dbReference type="GO" id="GO:0036151">
    <property type="term" value="P:phosphatidylcholine acyl-chain remodeling"/>
    <property type="evidence" value="ECO:0007669"/>
    <property type="project" value="TreeGrafter"/>
</dbReference>
<dbReference type="Ensembl" id="ENSGMOT00000047408.1">
    <property type="protein sequence ID" value="ENSGMOP00000059857.1"/>
    <property type="gene ID" value="ENSGMOG00000004565.2"/>
</dbReference>
<dbReference type="AlphaFoldDB" id="A0A8C5CC45"/>
<gene>
    <name evidence="17" type="primary">LPCAT4</name>
    <name evidence="17" type="synonym">lpcat4</name>
</gene>
<sequence length="514" mass="56505">MEKRDGHAATTEYPHPFIHRVRLPTAHRIKGIILGSVLFPLRLVVVVLLFLLMWPIAMLRTAGLSEEELSRPIRGWRCWLLHAMMLSINRVMFFTLGFVWIEVKGRRADVKEAPALVVAPHSSFLDMVILMPTQLATVVSRSENVNLPVIGALLGFNQSVVVSRKDPESRRKAVTQIKERLTSNGYWPQMLIFPEGTTTNGTVLMKFKPGAFLAGGPVQPVLLSYPNKLVRVHTHKTHTPLWHTMSQFYTRVTVEYLPVYTPSQEEKDDPNLYANNVQKLMASCLGLPATDYVMEGRVPVRKLGGLSLPVEPPAKAALSLLRRDGVCVAEALAALRGVLDARLSGALGLKAGPEELAAMLCLEQPLTAGQICALYTKDNTVDLRHLYLSLSTASGFTAFKSILHVAFNMFDPECRGHLPAEALSGLMGALLGAAQRDTAQLYAAASRDDQLTEEDLLRVLTTHPTYQVVVNQYLKPEEAGSPPPCSSSTNGKAVNNNRNMSNGNTTPSSNKKTD</sequence>
<dbReference type="PANTHER" id="PTHR23063:SF7">
    <property type="entry name" value="LYSOPHOSPHOLIPID ACYLTRANSFERASE LPCAT4"/>
    <property type="match status" value="1"/>
</dbReference>
<evidence type="ECO:0000256" key="11">
    <source>
        <dbReference type="ARBA" id="ARBA00023264"/>
    </source>
</evidence>
<evidence type="ECO:0000256" key="13">
    <source>
        <dbReference type="ARBA" id="ARBA00025707"/>
    </source>
</evidence>
<evidence type="ECO:0000256" key="1">
    <source>
        <dbReference type="ARBA" id="ARBA00004370"/>
    </source>
</evidence>
<organism evidence="17 18">
    <name type="scientific">Gadus morhua</name>
    <name type="common">Atlantic cod</name>
    <dbReference type="NCBI Taxonomy" id="8049"/>
    <lineage>
        <taxon>Eukaryota</taxon>
        <taxon>Metazoa</taxon>
        <taxon>Chordata</taxon>
        <taxon>Craniata</taxon>
        <taxon>Vertebrata</taxon>
        <taxon>Euteleostomi</taxon>
        <taxon>Actinopterygii</taxon>
        <taxon>Neopterygii</taxon>
        <taxon>Teleostei</taxon>
        <taxon>Neoteleostei</taxon>
        <taxon>Acanthomorphata</taxon>
        <taxon>Zeiogadaria</taxon>
        <taxon>Gadariae</taxon>
        <taxon>Gadiformes</taxon>
        <taxon>Gadoidei</taxon>
        <taxon>Gadidae</taxon>
        <taxon>Gadus</taxon>
    </lineage>
</organism>
<evidence type="ECO:0000256" key="10">
    <source>
        <dbReference type="ARBA" id="ARBA00023209"/>
    </source>
</evidence>
<dbReference type="GO" id="GO:0047184">
    <property type="term" value="F:1-acylglycerophosphocholine O-acyltransferase activity"/>
    <property type="evidence" value="ECO:0007669"/>
    <property type="project" value="TreeGrafter"/>
</dbReference>
<protein>
    <submittedName>
        <fullName evidence="17">Lysophosphatidylcholine acyltransferase 4</fullName>
    </submittedName>
</protein>
<accession>A0A8C5CC45</accession>
<feature type="compositionally biased region" description="Polar residues" evidence="14">
    <location>
        <begin position="505"/>
        <end position="514"/>
    </location>
</feature>
<evidence type="ECO:0000256" key="5">
    <source>
        <dbReference type="ARBA" id="ARBA00022679"/>
    </source>
</evidence>
<evidence type="ECO:0000256" key="4">
    <source>
        <dbReference type="ARBA" id="ARBA00022516"/>
    </source>
</evidence>
<dbReference type="SUPFAM" id="SSF69593">
    <property type="entry name" value="Glycerol-3-phosphate (1)-acyltransferase"/>
    <property type="match status" value="1"/>
</dbReference>
<evidence type="ECO:0000256" key="9">
    <source>
        <dbReference type="ARBA" id="ARBA00023136"/>
    </source>
</evidence>
<keyword evidence="11" id="KW-1208">Phospholipid metabolism</keyword>
<keyword evidence="8" id="KW-0443">Lipid metabolism</keyword>
<proteinExistence type="inferred from homology"/>
<feature type="region of interest" description="Disordered" evidence="14">
    <location>
        <begin position="476"/>
        <end position="514"/>
    </location>
</feature>
<dbReference type="Proteomes" id="UP000694546">
    <property type="component" value="Chromosome 17"/>
</dbReference>
<reference evidence="17" key="2">
    <citation type="submission" date="2025-09" db="UniProtKB">
        <authorList>
            <consortium name="Ensembl"/>
        </authorList>
    </citation>
    <scope>IDENTIFICATION</scope>
</reference>